<reference evidence="2 3" key="1">
    <citation type="journal article" date="2019" name="Int. J. Syst. Evol. Microbiol.">
        <title>The Global Catalogue of Microorganisms (GCM) 10K type strain sequencing project: providing services to taxonomists for standard genome sequencing and annotation.</title>
        <authorList>
            <consortium name="The Broad Institute Genomics Platform"/>
            <consortium name="The Broad Institute Genome Sequencing Center for Infectious Disease"/>
            <person name="Wu L."/>
            <person name="Ma J."/>
        </authorList>
    </citation>
    <scope>NUCLEOTIDE SEQUENCE [LARGE SCALE GENOMIC DNA]</scope>
    <source>
        <strain evidence="2 3">JCM 4524</strain>
    </source>
</reference>
<feature type="region of interest" description="Disordered" evidence="1">
    <location>
        <begin position="96"/>
        <end position="124"/>
    </location>
</feature>
<proteinExistence type="predicted"/>
<organism evidence="2 3">
    <name type="scientific">Streptomyces vastus</name>
    <dbReference type="NCBI Taxonomy" id="285451"/>
    <lineage>
        <taxon>Bacteria</taxon>
        <taxon>Bacillati</taxon>
        <taxon>Actinomycetota</taxon>
        <taxon>Actinomycetes</taxon>
        <taxon>Kitasatosporales</taxon>
        <taxon>Streptomycetaceae</taxon>
        <taxon>Streptomyces</taxon>
    </lineage>
</organism>
<dbReference type="Proteomes" id="UP001500151">
    <property type="component" value="Unassembled WGS sequence"/>
</dbReference>
<protein>
    <submittedName>
        <fullName evidence="2">Uncharacterized protein</fullName>
    </submittedName>
</protein>
<evidence type="ECO:0000313" key="3">
    <source>
        <dbReference type="Proteomes" id="UP001500151"/>
    </source>
</evidence>
<sequence>MLVSPWAITPIMTIAIRNTPKVIMAGMVRVIMGGFSLRYDGPGHMPNVCTGHFFGPERRSLGATVRIGEGTEATSGSISSGLWRLRTDTRMRRFFEGYGGDVDSGPEPPAQSAAQQFDADADQE</sequence>
<evidence type="ECO:0000313" key="2">
    <source>
        <dbReference type="EMBL" id="GAA2633663.1"/>
    </source>
</evidence>
<evidence type="ECO:0000256" key="1">
    <source>
        <dbReference type="SAM" id="MobiDB-lite"/>
    </source>
</evidence>
<gene>
    <name evidence="2" type="ORF">GCM10010307_28230</name>
</gene>
<keyword evidence="3" id="KW-1185">Reference proteome</keyword>
<name>A0ABN3QSP6_9ACTN</name>
<accession>A0ABN3QSP6</accession>
<comment type="caution">
    <text evidence="2">The sequence shown here is derived from an EMBL/GenBank/DDBJ whole genome shotgun (WGS) entry which is preliminary data.</text>
</comment>
<dbReference type="EMBL" id="BAAASJ010000030">
    <property type="protein sequence ID" value="GAA2633663.1"/>
    <property type="molecule type" value="Genomic_DNA"/>
</dbReference>